<evidence type="ECO:0000256" key="1">
    <source>
        <dbReference type="SAM" id="MobiDB-lite"/>
    </source>
</evidence>
<feature type="compositionally biased region" description="Polar residues" evidence="1">
    <location>
        <begin position="54"/>
        <end position="66"/>
    </location>
</feature>
<dbReference type="Pfam" id="PF01476">
    <property type="entry name" value="LysM"/>
    <property type="match status" value="2"/>
</dbReference>
<feature type="domain" description="LysM" evidence="3">
    <location>
        <begin position="191"/>
        <end position="234"/>
    </location>
</feature>
<keyword evidence="2" id="KW-1133">Transmembrane helix</keyword>
<dbReference type="InterPro" id="IPR036779">
    <property type="entry name" value="LysM_dom_sf"/>
</dbReference>
<feature type="region of interest" description="Disordered" evidence="1">
    <location>
        <begin position="54"/>
        <end position="147"/>
    </location>
</feature>
<evidence type="ECO:0000313" key="5">
    <source>
        <dbReference type="Proteomes" id="UP000664628"/>
    </source>
</evidence>
<feature type="domain" description="LysM" evidence="3">
    <location>
        <begin position="142"/>
        <end position="186"/>
    </location>
</feature>
<protein>
    <submittedName>
        <fullName evidence="4">LysM peptidoglycan-binding domain-containing protein</fullName>
    </submittedName>
</protein>
<organism evidence="4 5">
    <name type="scientific">Fibrella forsythiae</name>
    <dbReference type="NCBI Taxonomy" id="2817061"/>
    <lineage>
        <taxon>Bacteria</taxon>
        <taxon>Pseudomonadati</taxon>
        <taxon>Bacteroidota</taxon>
        <taxon>Cytophagia</taxon>
        <taxon>Cytophagales</taxon>
        <taxon>Spirosomataceae</taxon>
        <taxon>Fibrella</taxon>
    </lineage>
</organism>
<proteinExistence type="predicted"/>
<dbReference type="InterPro" id="IPR018392">
    <property type="entry name" value="LysM"/>
</dbReference>
<dbReference type="Gene3D" id="3.10.350.10">
    <property type="entry name" value="LysM domain"/>
    <property type="match status" value="2"/>
</dbReference>
<dbReference type="Proteomes" id="UP000664628">
    <property type="component" value="Unassembled WGS sequence"/>
</dbReference>
<evidence type="ECO:0000313" key="4">
    <source>
        <dbReference type="EMBL" id="MBO0952266.1"/>
    </source>
</evidence>
<evidence type="ECO:0000256" key="2">
    <source>
        <dbReference type="SAM" id="Phobius"/>
    </source>
</evidence>
<keyword evidence="2" id="KW-0472">Membrane</keyword>
<dbReference type="SUPFAM" id="SSF54106">
    <property type="entry name" value="LysM domain"/>
    <property type="match status" value="2"/>
</dbReference>
<gene>
    <name evidence="4" type="ORF">J2I46_27030</name>
</gene>
<keyword evidence="2" id="KW-0812">Transmembrane</keyword>
<feature type="compositionally biased region" description="Basic and acidic residues" evidence="1">
    <location>
        <begin position="105"/>
        <end position="137"/>
    </location>
</feature>
<sequence>MPETPDNERQKGSTSLPMITLLVLVGLIAALLYIGYESLADDTGNARELTSVPLDTTDQAMAGQNDNPEDLLPDTSSLPAPVDLSQAPAPADEDVADEPTPKAGNEGKDAGTETDRPVNEEEKSEAKPEKKPTDTKAKGGNSTYTVGNGETFYGVANRLNMKVSTLKALNPDVDENSVKSGVTKLRVKVKAIHTVGAGDVLRVVAEKYGVSKEAIMKANHKTKDLAVRGEKLIIPLSSKE</sequence>
<dbReference type="EMBL" id="JAFMYW010000010">
    <property type="protein sequence ID" value="MBO0952266.1"/>
    <property type="molecule type" value="Genomic_DNA"/>
</dbReference>
<evidence type="ECO:0000259" key="3">
    <source>
        <dbReference type="PROSITE" id="PS51782"/>
    </source>
</evidence>
<accession>A0ABS3JQI0</accession>
<feature type="transmembrane region" description="Helical" evidence="2">
    <location>
        <begin position="16"/>
        <end position="36"/>
    </location>
</feature>
<dbReference type="PANTHER" id="PTHR33734">
    <property type="entry name" value="LYSM DOMAIN-CONTAINING GPI-ANCHORED PROTEIN 2"/>
    <property type="match status" value="1"/>
</dbReference>
<dbReference type="PROSITE" id="PS51782">
    <property type="entry name" value="LYSM"/>
    <property type="match status" value="2"/>
</dbReference>
<dbReference type="CDD" id="cd00118">
    <property type="entry name" value="LysM"/>
    <property type="match status" value="2"/>
</dbReference>
<reference evidence="4 5" key="1">
    <citation type="submission" date="2021-03" db="EMBL/GenBank/DDBJ databases">
        <title>Fibrella sp. HMF5405 genome sequencing and assembly.</title>
        <authorList>
            <person name="Kang H."/>
            <person name="Kim H."/>
            <person name="Bae S."/>
            <person name="Joh K."/>
        </authorList>
    </citation>
    <scope>NUCLEOTIDE SEQUENCE [LARGE SCALE GENOMIC DNA]</scope>
    <source>
        <strain evidence="4 5">HMF5405</strain>
    </source>
</reference>
<comment type="caution">
    <text evidence="4">The sequence shown here is derived from an EMBL/GenBank/DDBJ whole genome shotgun (WGS) entry which is preliminary data.</text>
</comment>
<dbReference type="SMART" id="SM00257">
    <property type="entry name" value="LysM"/>
    <property type="match status" value="2"/>
</dbReference>
<dbReference type="PANTHER" id="PTHR33734:SF22">
    <property type="entry name" value="MEMBRANE-BOUND LYTIC MUREIN TRANSGLYCOSYLASE D"/>
    <property type="match status" value="1"/>
</dbReference>
<keyword evidence="5" id="KW-1185">Reference proteome</keyword>
<name>A0ABS3JQI0_9BACT</name>